<gene>
    <name evidence="3" type="ORF">CMUS01_01556</name>
</gene>
<feature type="compositionally biased region" description="Polar residues" evidence="2">
    <location>
        <begin position="664"/>
        <end position="681"/>
    </location>
</feature>
<feature type="region of interest" description="Disordered" evidence="2">
    <location>
        <begin position="411"/>
        <end position="443"/>
    </location>
</feature>
<dbReference type="Proteomes" id="UP000639643">
    <property type="component" value="Unassembled WGS sequence"/>
</dbReference>
<feature type="region of interest" description="Disordered" evidence="2">
    <location>
        <begin position="486"/>
        <end position="513"/>
    </location>
</feature>
<proteinExistence type="predicted"/>
<comment type="caution">
    <text evidence="3">The sequence shown here is derived from an EMBL/GenBank/DDBJ whole genome shotgun (WGS) entry which is preliminary data.</text>
</comment>
<feature type="compositionally biased region" description="Polar residues" evidence="2">
    <location>
        <begin position="424"/>
        <end position="443"/>
    </location>
</feature>
<accession>A0A8H6NWN4</accession>
<feature type="region of interest" description="Disordered" evidence="2">
    <location>
        <begin position="133"/>
        <end position="169"/>
    </location>
</feature>
<feature type="coiled-coil region" evidence="1">
    <location>
        <begin position="271"/>
        <end position="347"/>
    </location>
</feature>
<keyword evidence="4" id="KW-1185">Reference proteome</keyword>
<protein>
    <submittedName>
        <fullName evidence="3">Uncharacterized protein</fullName>
    </submittedName>
</protein>
<sequence length="980" mass="107449">MADSSNDSSCSGGDCGGVRLSDHSPSAPASYLYQTTPSSSASTIRGSHNSPADVFGPELSSRPPQLHVQGRQQNYQLPQPPKFHPDYRFSVQGSSQQAGPPNAQYTSNSSAGRAYFRSGGAVVATPTSRSLIEATSAGRRSGTAEYTPSVKTPIPTINSANTSGAISSDTRRAQSGLETISEEQGKNLEFYGPVQPKKISTGMSAHCQLEGPLAGPLRDSRRSELARSHPAWVKARQVQAGIMTTQQAIRRTPGIPSNIANDLCDGLQKYAQEVNNMLRQAINEVSDHQIDLDYNNKVLCSNKLETNIILEEREQLKREIRDLQSKYDELEDRLARYHVENENHKNAVREYLAKIDHKDDQDNIDEIMKRLLEILKEFMTRPSSRWLHGERENGLQTNPVTSLSAASIAALEQQENRPPKAPQPSEQQLVSTRPVLPSNSYENNALQPFNYQQSTDQSQMPVANFTPTQNGPSSAYPGMFNNARRPTDSRTMSSAGWTRPSNVVHAQPSMPPVRPFSRAGDPRNGFTNGFDGAGGAGDFGNQYAMQARPGTAMGNRGFHSQSTLFRPNAPEFHPGSFDNTDASYNFSYGHASNTGSRRDFNGYNGSLTSPTPRAASRAGFGNFEGPSSGYNRPSPLIPQTPGFGHNQHYSGTPDSVIRQKRNHGNSSSGQNYHTANHTQGGFTPGPVDQGRNGARSESNGANGGTSFGPGTGFTQDDGGDNERYARAFEGVLRFASSIDTGVMSHLSEIALVRYMTTLYAPFSEQQAWSYIRQHLNDGMARSCLISRAIIDLLIHRIFVFEAWQGFSVDADRQIGEIRHEMKNLPAGQGGTLQVCVDRVAAIVNSCINHERYEAYRSHRIEYFQSELREMLAPILLDESDGGPNLEEADDALRNMIEKAWAISAKMFTSRSTFEFRLPEAGARFSTQTMVAIAPNIDPHVLQAEHWRVQLVITPVITVRNDTGATISVASITNAHVICMK</sequence>
<reference evidence="3" key="1">
    <citation type="journal article" date="2020" name="Phytopathology">
        <title>Genome Sequence Resources of Colletotrichum truncatum, C. plurivorum, C. musicola, and C. sojae: Four Species Pathogenic to Soybean (Glycine max).</title>
        <authorList>
            <person name="Rogerio F."/>
            <person name="Boufleur T.R."/>
            <person name="Ciampi-Guillardi M."/>
            <person name="Sukno S.A."/>
            <person name="Thon M.R."/>
            <person name="Massola Junior N.S."/>
            <person name="Baroncelli R."/>
        </authorList>
    </citation>
    <scope>NUCLEOTIDE SEQUENCE</scope>
    <source>
        <strain evidence="3">LFN0074</strain>
    </source>
</reference>
<keyword evidence="1" id="KW-0175">Coiled coil</keyword>
<feature type="compositionally biased region" description="Polar residues" evidence="2">
    <location>
        <begin position="91"/>
        <end position="109"/>
    </location>
</feature>
<organism evidence="3 4">
    <name type="scientific">Colletotrichum musicola</name>
    <dbReference type="NCBI Taxonomy" id="2175873"/>
    <lineage>
        <taxon>Eukaryota</taxon>
        <taxon>Fungi</taxon>
        <taxon>Dikarya</taxon>
        <taxon>Ascomycota</taxon>
        <taxon>Pezizomycotina</taxon>
        <taxon>Sordariomycetes</taxon>
        <taxon>Hypocreomycetidae</taxon>
        <taxon>Glomerellales</taxon>
        <taxon>Glomerellaceae</taxon>
        <taxon>Colletotrichum</taxon>
        <taxon>Colletotrichum orchidearum species complex</taxon>
    </lineage>
</organism>
<feature type="compositionally biased region" description="Polar residues" evidence="2">
    <location>
        <begin position="32"/>
        <end position="50"/>
    </location>
</feature>
<dbReference type="AlphaFoldDB" id="A0A8H6NWN4"/>
<feature type="region of interest" description="Disordered" evidence="2">
    <location>
        <begin position="1"/>
        <end position="109"/>
    </location>
</feature>
<feature type="region of interest" description="Disordered" evidence="2">
    <location>
        <begin position="592"/>
        <end position="720"/>
    </location>
</feature>
<feature type="compositionally biased region" description="Polar residues" evidence="2">
    <location>
        <begin position="489"/>
        <end position="501"/>
    </location>
</feature>
<evidence type="ECO:0000313" key="4">
    <source>
        <dbReference type="Proteomes" id="UP000639643"/>
    </source>
</evidence>
<dbReference type="EMBL" id="WIGM01000027">
    <property type="protein sequence ID" value="KAF6843977.1"/>
    <property type="molecule type" value="Genomic_DNA"/>
</dbReference>
<feature type="compositionally biased region" description="Gly residues" evidence="2">
    <location>
        <begin position="701"/>
        <end position="711"/>
    </location>
</feature>
<feature type="compositionally biased region" description="Polar residues" evidence="2">
    <location>
        <begin position="144"/>
        <end position="168"/>
    </location>
</feature>
<dbReference type="OrthoDB" id="4203839at2759"/>
<evidence type="ECO:0000256" key="2">
    <source>
        <dbReference type="SAM" id="MobiDB-lite"/>
    </source>
</evidence>
<evidence type="ECO:0000313" key="3">
    <source>
        <dbReference type="EMBL" id="KAF6843977.1"/>
    </source>
</evidence>
<name>A0A8H6NWN4_9PEZI</name>
<feature type="compositionally biased region" description="Low complexity" evidence="2">
    <location>
        <begin position="1"/>
        <end position="12"/>
    </location>
</feature>
<evidence type="ECO:0000256" key="1">
    <source>
        <dbReference type="SAM" id="Coils"/>
    </source>
</evidence>